<comment type="caution">
    <text evidence="2">The sequence shown here is derived from an EMBL/GenBank/DDBJ whole genome shotgun (WGS) entry which is preliminary data.</text>
</comment>
<feature type="region of interest" description="Disordered" evidence="1">
    <location>
        <begin position="176"/>
        <end position="195"/>
    </location>
</feature>
<name>A0AAW9NQ85_9BACI</name>
<organism evidence="2 3">
    <name type="scientific">Peribacillus castrilensis</name>
    <dbReference type="NCBI Taxonomy" id="2897690"/>
    <lineage>
        <taxon>Bacteria</taxon>
        <taxon>Bacillati</taxon>
        <taxon>Bacillota</taxon>
        <taxon>Bacilli</taxon>
        <taxon>Bacillales</taxon>
        <taxon>Bacillaceae</taxon>
        <taxon>Peribacillus</taxon>
    </lineage>
</organism>
<dbReference type="RefSeq" id="WP_367408420.1">
    <property type="nucleotide sequence ID" value="NZ_JARNBH010000042.1"/>
</dbReference>
<accession>A0AAW9NQ85</accession>
<evidence type="ECO:0000256" key="1">
    <source>
        <dbReference type="SAM" id="MobiDB-lite"/>
    </source>
</evidence>
<gene>
    <name evidence="2" type="ORF">P4706_28215</name>
</gene>
<evidence type="ECO:0000313" key="2">
    <source>
        <dbReference type="EMBL" id="MEC0276879.1"/>
    </source>
</evidence>
<feature type="compositionally biased region" description="Polar residues" evidence="1">
    <location>
        <begin position="180"/>
        <end position="194"/>
    </location>
</feature>
<reference evidence="2 3" key="1">
    <citation type="submission" date="2023-03" db="EMBL/GenBank/DDBJ databases">
        <title>Bacillus Genome Sequencing.</title>
        <authorList>
            <person name="Dunlap C."/>
        </authorList>
    </citation>
    <scope>NUCLEOTIDE SEQUENCE [LARGE SCALE GENOMIC DNA]</scope>
    <source>
        <strain evidence="2 3">B-41290</strain>
    </source>
</reference>
<proteinExistence type="predicted"/>
<dbReference type="EMBL" id="JARNBH010000042">
    <property type="protein sequence ID" value="MEC0276879.1"/>
    <property type="molecule type" value="Genomic_DNA"/>
</dbReference>
<keyword evidence="3" id="KW-1185">Reference proteome</keyword>
<dbReference type="AlphaFoldDB" id="A0AAW9NQ85"/>
<evidence type="ECO:0008006" key="4">
    <source>
        <dbReference type="Google" id="ProtNLM"/>
    </source>
</evidence>
<dbReference type="Proteomes" id="UP001307168">
    <property type="component" value="Unassembled WGS sequence"/>
</dbReference>
<sequence>MSETKKLEREELYMPSERFVTWDDWVPKLGEKVYCFWRKLYTMCDRTDNLGYGVIKDSIENLAKRLGMSKSTLYRLVKPMWDYCLIDFGRYEEWSGGSKPVNLFVYAYPKNDKNLAASTLIKYRDYEKDYVSPERVHAIKGGRPRNQRPNPPVLEETGINSTEELDRINDADSSLFDGFQNENGEGSKNETPSVSEPKHINILNILSNTLNTLCNTLNTFNQNINNNHSFNSSSSNDRVIKFDNKSKPKLKNNDVEELKNSHFALEAVDIFLEDQEWSNGLRNLAIQKLHKANCYQDINRTDIPKAYDEFLKATEIYEEQGKPVSCYAGLFVHHIEKIQNEKSIKKSKKTLKNPVIPTANVPFYNWLETAN</sequence>
<evidence type="ECO:0000313" key="3">
    <source>
        <dbReference type="Proteomes" id="UP001307168"/>
    </source>
</evidence>
<protein>
    <recommendedName>
        <fullName evidence="4">Helix-turn-helix domain-containing protein</fullName>
    </recommendedName>
</protein>
<feature type="region of interest" description="Disordered" evidence="1">
    <location>
        <begin position="140"/>
        <end position="161"/>
    </location>
</feature>